<dbReference type="Gene3D" id="3.30.200.160">
    <property type="entry name" value="TFIIIC, subcomplex tauA, subunit Sfc1, barrel domain"/>
    <property type="match status" value="1"/>
</dbReference>
<evidence type="ECO:0000256" key="4">
    <source>
        <dbReference type="ARBA" id="ARBA00023242"/>
    </source>
</evidence>
<evidence type="ECO:0000259" key="6">
    <source>
        <dbReference type="Pfam" id="PF09734"/>
    </source>
</evidence>
<evidence type="ECO:0000259" key="7">
    <source>
        <dbReference type="Pfam" id="PF17682"/>
    </source>
</evidence>
<feature type="domain" description="Transcription factor IIIC subunit Tfc1/Sfc1 triple barrel" evidence="7">
    <location>
        <begin position="34"/>
        <end position="142"/>
    </location>
</feature>
<proteinExistence type="predicted"/>
<evidence type="ECO:0000313" key="8">
    <source>
        <dbReference type="EMBL" id="CAG8453846.1"/>
    </source>
</evidence>
<dbReference type="Pfam" id="PF17682">
    <property type="entry name" value="Tau95_N"/>
    <property type="match status" value="1"/>
</dbReference>
<dbReference type="InterPro" id="IPR042536">
    <property type="entry name" value="TFIIIC_tauA_Sfc1"/>
</dbReference>
<dbReference type="InterPro" id="IPR041499">
    <property type="entry name" value="Tfc1/Sfc1_N"/>
</dbReference>
<comment type="caution">
    <text evidence="8">The sequence shown here is derived from an EMBL/GenBank/DDBJ whole genome shotgun (WGS) entry which is preliminary data.</text>
</comment>
<evidence type="ECO:0000256" key="5">
    <source>
        <dbReference type="SAM" id="MobiDB-lite"/>
    </source>
</evidence>
<dbReference type="EMBL" id="CAJVPJ010000008">
    <property type="protein sequence ID" value="CAG8453846.1"/>
    <property type="molecule type" value="Genomic_DNA"/>
</dbReference>
<keyword evidence="4" id="KW-0539">Nucleus</keyword>
<feature type="compositionally biased region" description="Acidic residues" evidence="5">
    <location>
        <begin position="484"/>
        <end position="497"/>
    </location>
</feature>
<dbReference type="GO" id="GO:0006384">
    <property type="term" value="P:transcription initiation at RNA polymerase III promoter"/>
    <property type="evidence" value="ECO:0007669"/>
    <property type="project" value="InterPro"/>
</dbReference>
<name>A0A9N8YSX6_9GLOM</name>
<evidence type="ECO:0000256" key="2">
    <source>
        <dbReference type="ARBA" id="ARBA00023125"/>
    </source>
</evidence>
<dbReference type="InterPro" id="IPR040454">
    <property type="entry name" value="TF_IIIC_Tfc1/Sfc1"/>
</dbReference>
<dbReference type="GO" id="GO:0000127">
    <property type="term" value="C:transcription factor TFIIIC complex"/>
    <property type="evidence" value="ECO:0007669"/>
    <property type="project" value="InterPro"/>
</dbReference>
<dbReference type="GO" id="GO:0005634">
    <property type="term" value="C:nucleus"/>
    <property type="evidence" value="ECO:0007669"/>
    <property type="project" value="UniProtKB-SubCell"/>
</dbReference>
<reference evidence="8" key="1">
    <citation type="submission" date="2021-06" db="EMBL/GenBank/DDBJ databases">
        <authorList>
            <person name="Kallberg Y."/>
            <person name="Tangrot J."/>
            <person name="Rosling A."/>
        </authorList>
    </citation>
    <scope>NUCLEOTIDE SEQUENCE</scope>
    <source>
        <strain evidence="8">IA702</strain>
    </source>
</reference>
<dbReference type="Proteomes" id="UP000789572">
    <property type="component" value="Unassembled WGS sequence"/>
</dbReference>
<dbReference type="AlphaFoldDB" id="A0A9N8YSX6"/>
<evidence type="ECO:0000313" key="9">
    <source>
        <dbReference type="Proteomes" id="UP000789572"/>
    </source>
</evidence>
<keyword evidence="2" id="KW-0238">DNA-binding</keyword>
<evidence type="ECO:0000256" key="3">
    <source>
        <dbReference type="ARBA" id="ARBA00023163"/>
    </source>
</evidence>
<dbReference type="Pfam" id="PF09734">
    <property type="entry name" value="Tau95"/>
    <property type="match status" value="1"/>
</dbReference>
<dbReference type="InterPro" id="IPR019136">
    <property type="entry name" value="TF_IIIC_su-5_HTH"/>
</dbReference>
<keyword evidence="3" id="KW-0804">Transcription</keyword>
<gene>
    <name evidence="8" type="ORF">POCULU_LOCUS179</name>
</gene>
<organism evidence="8 9">
    <name type="scientific">Paraglomus occultum</name>
    <dbReference type="NCBI Taxonomy" id="144539"/>
    <lineage>
        <taxon>Eukaryota</taxon>
        <taxon>Fungi</taxon>
        <taxon>Fungi incertae sedis</taxon>
        <taxon>Mucoromycota</taxon>
        <taxon>Glomeromycotina</taxon>
        <taxon>Glomeromycetes</taxon>
        <taxon>Paraglomerales</taxon>
        <taxon>Paraglomeraceae</taxon>
        <taxon>Paraglomus</taxon>
    </lineage>
</organism>
<feature type="domain" description="Transcription factor IIIC subunit 5 HTH" evidence="6">
    <location>
        <begin position="181"/>
        <end position="329"/>
    </location>
</feature>
<dbReference type="GO" id="GO:0001003">
    <property type="term" value="F:RNA polymerase III type 2 promoter sequence-specific DNA binding"/>
    <property type="evidence" value="ECO:0007669"/>
    <property type="project" value="TreeGrafter"/>
</dbReference>
<sequence>MTENIISEGDQLEESVDLYERPSVYLLPRQRLFAVEYPGYIKNVHKVISTLGEKRGLLKAVNKGLAELRYRHNDPFCHPINGDVVPTANFLLKVTRRRKKSSGKQEGNATSKIKNTNQNFTFEVVGIINKTCRFRGMSDAQYVPNPYDSIPNLRRQLGKFDVEGMRKFTFQQSEDYTKPTLLPPPSLARIEIPMEYKYQQNVSVIKVMIRPNETNVSDECAVSQTHKSTLEKKIHRLDEGPPPEVLNYVELLPKEPIEKLKKMFEERPVWTRLALLNTLPKTYKKLIRKLLPLVAYWMVGGPWRDCWIRYGYDPRNDQTSRIYQLLDVRNTRRPLRLERAKRMLNGQPSVLSEHSRTDSQPETVTYGMEIGGEDASFKDISLIKISELHCRLTDRDSHIFSGLTKTRDVAVFQLCDVTDPLLQRLIGSSENFVEVCDELNGFYTSNAMKKMRKILRRKFEALDENEILSEESFKDILERHASDNEEIPDESGVEDENASATGETTPADPISNRIVELMRNLQNQQQLQDATASRPTELLYRVEDLEDYADIFGPDELLLFLLRNKAWVGFRPQREAKTLYKKKTKAKYYTMD</sequence>
<dbReference type="OrthoDB" id="5598268at2759"/>
<dbReference type="GO" id="GO:0001002">
    <property type="term" value="F:RNA polymerase III type 1 promoter sequence-specific DNA binding"/>
    <property type="evidence" value="ECO:0007669"/>
    <property type="project" value="TreeGrafter"/>
</dbReference>
<dbReference type="PANTHER" id="PTHR13230:SF5">
    <property type="entry name" value="GENERAL TRANSCRIPTION FACTOR 3C POLYPEPTIDE 5"/>
    <property type="match status" value="1"/>
</dbReference>
<evidence type="ECO:0000256" key="1">
    <source>
        <dbReference type="ARBA" id="ARBA00004123"/>
    </source>
</evidence>
<comment type="subcellular location">
    <subcellularLocation>
        <location evidence="1">Nucleus</location>
    </subcellularLocation>
</comment>
<accession>A0A9N8YSX6</accession>
<feature type="region of interest" description="Disordered" evidence="5">
    <location>
        <begin position="484"/>
        <end position="509"/>
    </location>
</feature>
<protein>
    <submittedName>
        <fullName evidence="8">1019_t:CDS:1</fullName>
    </submittedName>
</protein>
<dbReference type="PANTHER" id="PTHR13230">
    <property type="entry name" value="GENERAL TRANSCRIPTION FACTOR IIIC, POLYPEPTIDE 5"/>
    <property type="match status" value="1"/>
</dbReference>
<keyword evidence="9" id="KW-1185">Reference proteome</keyword>